<reference evidence="2" key="1">
    <citation type="submission" date="2022-03" db="EMBL/GenBank/DDBJ databases">
        <title>Cryobacterium sp. nov. strain ZS14-85, isolated from Antarctic soil.</title>
        <authorList>
            <person name="Li J."/>
            <person name="Niu G."/>
        </authorList>
    </citation>
    <scope>NUCLEOTIDE SEQUENCE</scope>
    <source>
        <strain evidence="2">ZS14-85</strain>
    </source>
</reference>
<sequence>MFSWFDGRAKRVEIIPRLTTRGERPSTTKVDIKDLTPELLPFLGQSAYFELGVFESLARAVLIAPNLAAKQALSTAAGRALSKHQGLVAEIRRRGAEPADVMAPFVPALDAFRAEITGADWTELLLSCYLAGGLLDDFFIRLSDGLPGEVGPRVAHLLGEDAGAAILATQLAAAIAADAPLASHLALWGRRLVGDTLLIARSALAFAGTTDQAGVVTVAGPAEERIEPVFTELIAAHTRRMDGLGLTA</sequence>
<dbReference type="Pfam" id="PF13794">
    <property type="entry name" value="MiaE_2"/>
    <property type="match status" value="1"/>
</dbReference>
<gene>
    <name evidence="2" type="ORF">MQH31_18810</name>
</gene>
<dbReference type="RefSeq" id="WP_243013327.1">
    <property type="nucleotide sequence ID" value="NZ_JALGAR010000007.1"/>
</dbReference>
<keyword evidence="3" id="KW-1185">Reference proteome</keyword>
<name>A0AA41R0N8_9MICO</name>
<evidence type="ECO:0000259" key="1">
    <source>
        <dbReference type="Pfam" id="PF13794"/>
    </source>
</evidence>
<evidence type="ECO:0000313" key="2">
    <source>
        <dbReference type="EMBL" id="MCI4659863.1"/>
    </source>
</evidence>
<accession>A0AA41R0N8</accession>
<dbReference type="AlphaFoldDB" id="A0AA41R0N8"/>
<dbReference type="EMBL" id="JALGAR010000007">
    <property type="protein sequence ID" value="MCI4659863.1"/>
    <property type="molecule type" value="Genomic_DNA"/>
</dbReference>
<protein>
    <submittedName>
        <fullName evidence="2">Ferritin-like domain-containing protein</fullName>
    </submittedName>
</protein>
<dbReference type="Proteomes" id="UP001165341">
    <property type="component" value="Unassembled WGS sequence"/>
</dbReference>
<dbReference type="Gene3D" id="1.20.1260.10">
    <property type="match status" value="1"/>
</dbReference>
<feature type="domain" description="Ferritin-like" evidence="1">
    <location>
        <begin position="42"/>
        <end position="200"/>
    </location>
</feature>
<proteinExistence type="predicted"/>
<comment type="caution">
    <text evidence="2">The sequence shown here is derived from an EMBL/GenBank/DDBJ whole genome shotgun (WGS) entry which is preliminary data.</text>
</comment>
<dbReference type="InterPro" id="IPR012347">
    <property type="entry name" value="Ferritin-like"/>
</dbReference>
<organism evidence="2 3">
    <name type="scientific">Cryobacterium zhongshanensis</name>
    <dbReference type="NCBI Taxonomy" id="2928153"/>
    <lineage>
        <taxon>Bacteria</taxon>
        <taxon>Bacillati</taxon>
        <taxon>Actinomycetota</taxon>
        <taxon>Actinomycetes</taxon>
        <taxon>Micrococcales</taxon>
        <taxon>Microbacteriaceae</taxon>
        <taxon>Cryobacterium</taxon>
    </lineage>
</organism>
<dbReference type="InterPro" id="IPR059125">
    <property type="entry name" value="Ferritin_actino"/>
</dbReference>
<evidence type="ECO:0000313" key="3">
    <source>
        <dbReference type="Proteomes" id="UP001165341"/>
    </source>
</evidence>